<dbReference type="Gene3D" id="3.30.420.10">
    <property type="entry name" value="Ribonuclease H-like superfamily/Ribonuclease H"/>
    <property type="match status" value="1"/>
</dbReference>
<dbReference type="GO" id="GO:0005634">
    <property type="term" value="C:nucleus"/>
    <property type="evidence" value="ECO:0007669"/>
    <property type="project" value="UniProtKB-SubCell"/>
</dbReference>
<feature type="region of interest" description="Disordered" evidence="10">
    <location>
        <begin position="57"/>
        <end position="106"/>
    </location>
</feature>
<evidence type="ECO:0000313" key="12">
    <source>
        <dbReference type="EMBL" id="KAL3809552.1"/>
    </source>
</evidence>
<dbReference type="FunFam" id="3.30.420.10:FF:000007">
    <property type="entry name" value="Interferon-stimulated exonuclease gene 20"/>
    <property type="match status" value="1"/>
</dbReference>
<dbReference type="InterPro" id="IPR036397">
    <property type="entry name" value="RNaseH_sf"/>
</dbReference>
<evidence type="ECO:0000256" key="10">
    <source>
        <dbReference type="SAM" id="MobiDB-lite"/>
    </source>
</evidence>
<evidence type="ECO:0000256" key="5">
    <source>
        <dbReference type="ARBA" id="ARBA00022722"/>
    </source>
</evidence>
<feature type="compositionally biased region" description="Polar residues" evidence="10">
    <location>
        <begin position="79"/>
        <end position="91"/>
    </location>
</feature>
<dbReference type="InterPro" id="IPR047021">
    <property type="entry name" value="REXO1/3/4-like"/>
</dbReference>
<feature type="compositionally biased region" description="Basic residues" evidence="10">
    <location>
        <begin position="8"/>
        <end position="20"/>
    </location>
</feature>
<dbReference type="PANTHER" id="PTHR12801">
    <property type="entry name" value="RNA EXONUCLEASE REXO1 / RECO3 FAMILY MEMBER-RELATED"/>
    <property type="match status" value="1"/>
</dbReference>
<dbReference type="AlphaFoldDB" id="A0ABD3R9N5"/>
<feature type="domain" description="Exonuclease" evidence="11">
    <location>
        <begin position="240"/>
        <end position="412"/>
    </location>
</feature>
<evidence type="ECO:0000256" key="6">
    <source>
        <dbReference type="ARBA" id="ARBA00022801"/>
    </source>
</evidence>
<dbReference type="InterPro" id="IPR012337">
    <property type="entry name" value="RNaseH-like_sf"/>
</dbReference>
<evidence type="ECO:0000256" key="7">
    <source>
        <dbReference type="ARBA" id="ARBA00022839"/>
    </source>
</evidence>
<dbReference type="InterPro" id="IPR037431">
    <property type="entry name" value="REX4_DEDDh_dom"/>
</dbReference>
<name>A0ABD3R9N5_9STRA</name>
<feature type="region of interest" description="Disordered" evidence="10">
    <location>
        <begin position="1"/>
        <end position="41"/>
    </location>
</feature>
<reference evidence="12 13" key="1">
    <citation type="submission" date="2024-10" db="EMBL/GenBank/DDBJ databases">
        <title>Updated reference genomes for cyclostephanoid diatoms.</title>
        <authorList>
            <person name="Roberts W.R."/>
            <person name="Alverson A.J."/>
        </authorList>
    </citation>
    <scope>NUCLEOTIDE SEQUENCE [LARGE SCALE GENOMIC DNA]</scope>
    <source>
        <strain evidence="12 13">AJA228-03</strain>
    </source>
</reference>
<comment type="subcellular location">
    <subcellularLocation>
        <location evidence="1">Nucleus</location>
    </subcellularLocation>
</comment>
<keyword evidence="7" id="KW-0269">Exonuclease</keyword>
<dbReference type="Proteomes" id="UP001530377">
    <property type="component" value="Unassembled WGS sequence"/>
</dbReference>
<keyword evidence="5" id="KW-0540">Nuclease</keyword>
<proteinExistence type="inferred from homology"/>
<dbReference type="EMBL" id="JALLPB020000396">
    <property type="protein sequence ID" value="KAL3809552.1"/>
    <property type="molecule type" value="Genomic_DNA"/>
</dbReference>
<evidence type="ECO:0000256" key="8">
    <source>
        <dbReference type="ARBA" id="ARBA00023242"/>
    </source>
</evidence>
<dbReference type="SMART" id="SM00479">
    <property type="entry name" value="EXOIII"/>
    <property type="match status" value="1"/>
</dbReference>
<dbReference type="GO" id="GO:0006364">
    <property type="term" value="P:rRNA processing"/>
    <property type="evidence" value="ECO:0007669"/>
    <property type="project" value="UniProtKB-KW"/>
</dbReference>
<dbReference type="InterPro" id="IPR013520">
    <property type="entry name" value="Ribonucl_H"/>
</dbReference>
<comment type="function">
    <text evidence="9">Exoribonuclease involved in ribosome biosynthesis. Involved in the processing of ITS1, the internal transcribed spacer localized between the 18S and 5.8S rRNAs.</text>
</comment>
<evidence type="ECO:0000256" key="4">
    <source>
        <dbReference type="ARBA" id="ARBA00022552"/>
    </source>
</evidence>
<dbReference type="Pfam" id="PF00929">
    <property type="entry name" value="RNase_T"/>
    <property type="match status" value="1"/>
</dbReference>
<feature type="compositionally biased region" description="Low complexity" evidence="10">
    <location>
        <begin position="160"/>
        <end position="169"/>
    </location>
</feature>
<evidence type="ECO:0000256" key="9">
    <source>
        <dbReference type="ARBA" id="ARBA00025599"/>
    </source>
</evidence>
<comment type="caution">
    <text evidence="12">The sequence shown here is derived from an EMBL/GenBank/DDBJ whole genome shotgun (WGS) entry which is preliminary data.</text>
</comment>
<feature type="compositionally biased region" description="Basic residues" evidence="10">
    <location>
        <begin position="122"/>
        <end position="132"/>
    </location>
</feature>
<comment type="similarity">
    <text evidence="2">Belongs to the REXO4 family.</text>
</comment>
<dbReference type="CDD" id="cd06144">
    <property type="entry name" value="REX4_like"/>
    <property type="match status" value="1"/>
</dbReference>
<keyword evidence="13" id="KW-1185">Reference proteome</keyword>
<feature type="region of interest" description="Disordered" evidence="10">
    <location>
        <begin position="414"/>
        <end position="438"/>
    </location>
</feature>
<keyword evidence="6" id="KW-0378">Hydrolase</keyword>
<keyword evidence="8" id="KW-0539">Nucleus</keyword>
<dbReference type="GO" id="GO:0004527">
    <property type="term" value="F:exonuclease activity"/>
    <property type="evidence" value="ECO:0007669"/>
    <property type="project" value="UniProtKB-KW"/>
</dbReference>
<evidence type="ECO:0000256" key="3">
    <source>
        <dbReference type="ARBA" id="ARBA00016937"/>
    </source>
</evidence>
<evidence type="ECO:0000259" key="11">
    <source>
        <dbReference type="SMART" id="SM00479"/>
    </source>
</evidence>
<gene>
    <name evidence="12" type="ORF">ACHAXA_001826</name>
</gene>
<evidence type="ECO:0000256" key="2">
    <source>
        <dbReference type="ARBA" id="ARBA00010489"/>
    </source>
</evidence>
<evidence type="ECO:0000313" key="13">
    <source>
        <dbReference type="Proteomes" id="UP001530377"/>
    </source>
</evidence>
<keyword evidence="4" id="KW-0698">rRNA processing</keyword>
<feature type="region of interest" description="Disordered" evidence="10">
    <location>
        <begin position="120"/>
        <end position="206"/>
    </location>
</feature>
<evidence type="ECO:0000256" key="1">
    <source>
        <dbReference type="ARBA" id="ARBA00004123"/>
    </source>
</evidence>
<feature type="compositionally biased region" description="Basic and acidic residues" evidence="10">
    <location>
        <begin position="170"/>
        <end position="195"/>
    </location>
</feature>
<sequence length="438" mass="47612">MANVFFTKKSKAMMRKRRRKMDNQRAAARGGGDDLDDDGHRVHDNFTIALAAADDDVDFGSASRRGHSGSIGGRKRTVDQISDGSSRTQQHAPHEPVDGNGISKYEPITVVIPRGISSKDAKKFRKDARRKARSEGRSEDSIVFVVEGGHSHKKGGGGATSSSSSADESSSSRDAGRNGGDDGNRARGGKDGARKKDSKKSSYPRINDILIQHAVEQKLKEKLKKQRSANDALTLSEKSKYVAVDCEMVGIGPDGKKSALARVSVVDWDCNVLLDTFVRVPERVTDFRTRVSGVRPRDISASNVNAMDHDEARIAVGNLLLGKVLVGHALKNDLSALMLSHPRDETRDTARYAPFMRPSGSGGGKLRPRKLRDLVYENLGRRIQVEGESHCSVDDARATMELFQIVRGRWEKELQQKSSSGGKKGVSRSVIGGGGGKK</sequence>
<dbReference type="SUPFAM" id="SSF53098">
    <property type="entry name" value="Ribonuclease H-like"/>
    <property type="match status" value="1"/>
</dbReference>
<organism evidence="12 13">
    <name type="scientific">Cyclostephanos tholiformis</name>
    <dbReference type="NCBI Taxonomy" id="382380"/>
    <lineage>
        <taxon>Eukaryota</taxon>
        <taxon>Sar</taxon>
        <taxon>Stramenopiles</taxon>
        <taxon>Ochrophyta</taxon>
        <taxon>Bacillariophyta</taxon>
        <taxon>Coscinodiscophyceae</taxon>
        <taxon>Thalassiosirophycidae</taxon>
        <taxon>Stephanodiscales</taxon>
        <taxon>Stephanodiscaceae</taxon>
        <taxon>Cyclostephanos</taxon>
    </lineage>
</organism>
<dbReference type="PANTHER" id="PTHR12801:SF45">
    <property type="entry name" value="RNA EXONUCLEASE 4"/>
    <property type="match status" value="1"/>
</dbReference>
<protein>
    <recommendedName>
        <fullName evidence="3">RNA exonuclease 4</fullName>
    </recommendedName>
</protein>
<accession>A0ABD3R9N5</accession>